<reference evidence="2 3" key="1">
    <citation type="submission" date="2014-03" db="EMBL/GenBank/DDBJ databases">
        <title>Bradyrhizobium valentinum sp. nov., isolated from effective nodules of Lupinus mariae-josephae, a lupine endemic of basic-lime soils in Eastern Spain.</title>
        <authorList>
            <person name="Duran D."/>
            <person name="Rey L."/>
            <person name="Navarro A."/>
            <person name="Busquets A."/>
            <person name="Imperial J."/>
            <person name="Ruiz-Argueso T."/>
        </authorList>
    </citation>
    <scope>NUCLEOTIDE SEQUENCE [LARGE SCALE GENOMIC DNA]</scope>
    <source>
        <strain evidence="2 3">Ro19</strain>
    </source>
</reference>
<dbReference type="Pfam" id="PF14455">
    <property type="entry name" value="Metal_CEHH"/>
    <property type="match status" value="1"/>
</dbReference>
<evidence type="ECO:0000313" key="3">
    <source>
        <dbReference type="Proteomes" id="UP000052023"/>
    </source>
</evidence>
<keyword evidence="3" id="KW-1185">Reference proteome</keyword>
<evidence type="ECO:0000259" key="1">
    <source>
        <dbReference type="Pfam" id="PF14455"/>
    </source>
</evidence>
<proteinExistence type="predicted"/>
<dbReference type="OrthoDB" id="9804396at2"/>
<sequence length="207" mass="23428">MADLQTVDPEVSRVKFERELANYRSMESAYRKRGWILLDAEFPEIFVVFAATKLRPPPIVAAIVLNFTDYDLRPPSVRFVDPFTREPIPAKLLQVQMFRRAAIPGATPETIQALAQQGGVQVTNMIQYNSPDDRPFICLPGIREYHDNPAHTGDSWLMHRSSGEGSLAFILEKIWQHGVKPIEHYQVQVQVQIPALNVLPSLLAVPE</sequence>
<dbReference type="AlphaFoldDB" id="A0A0R3M8L5"/>
<feature type="domain" description="Metal binding" evidence="1">
    <location>
        <begin position="7"/>
        <end position="182"/>
    </location>
</feature>
<name>A0A0R3M8L5_9BRAD</name>
<comment type="caution">
    <text evidence="2">The sequence shown here is derived from an EMBL/GenBank/DDBJ whole genome shotgun (WGS) entry which is preliminary data.</text>
</comment>
<evidence type="ECO:0000313" key="2">
    <source>
        <dbReference type="EMBL" id="KRR16188.1"/>
    </source>
</evidence>
<accession>A0A0R3M8L5</accession>
<gene>
    <name evidence="2" type="ORF">CQ13_37060</name>
</gene>
<dbReference type="InterPro" id="IPR025873">
    <property type="entry name" value="Metal-bd_dom_prd"/>
</dbReference>
<dbReference type="Proteomes" id="UP000052023">
    <property type="component" value="Unassembled WGS sequence"/>
</dbReference>
<protein>
    <recommendedName>
        <fullName evidence="1">Metal binding domain-containing protein</fullName>
    </recommendedName>
</protein>
<dbReference type="EMBL" id="LLYA01000221">
    <property type="protein sequence ID" value="KRR16188.1"/>
    <property type="molecule type" value="Genomic_DNA"/>
</dbReference>
<dbReference type="RefSeq" id="WP_057847952.1">
    <property type="nucleotide sequence ID" value="NZ_LLYA01000221.1"/>
</dbReference>
<organism evidence="2 3">
    <name type="scientific">Bradyrhizobium retamae</name>
    <dbReference type="NCBI Taxonomy" id="1300035"/>
    <lineage>
        <taxon>Bacteria</taxon>
        <taxon>Pseudomonadati</taxon>
        <taxon>Pseudomonadota</taxon>
        <taxon>Alphaproteobacteria</taxon>
        <taxon>Hyphomicrobiales</taxon>
        <taxon>Nitrobacteraceae</taxon>
        <taxon>Bradyrhizobium</taxon>
    </lineage>
</organism>